<evidence type="ECO:0000256" key="2">
    <source>
        <dbReference type="ARBA" id="ARBA00006671"/>
    </source>
</evidence>
<feature type="signal peptide" evidence="5">
    <location>
        <begin position="1"/>
        <end position="24"/>
    </location>
</feature>
<dbReference type="PANTHER" id="PTHR33420:SF3">
    <property type="entry name" value="FIMBRIAL SUBUNIT ELFA"/>
    <property type="match status" value="1"/>
</dbReference>
<dbReference type="SUPFAM" id="SSF49401">
    <property type="entry name" value="Bacterial adhesins"/>
    <property type="match status" value="1"/>
</dbReference>
<dbReference type="GO" id="GO:0009289">
    <property type="term" value="C:pilus"/>
    <property type="evidence" value="ECO:0007669"/>
    <property type="project" value="UniProtKB-SubCell"/>
</dbReference>
<evidence type="ECO:0000256" key="1">
    <source>
        <dbReference type="ARBA" id="ARBA00004561"/>
    </source>
</evidence>
<dbReference type="Pfam" id="PF00419">
    <property type="entry name" value="Fimbrial"/>
    <property type="match status" value="1"/>
</dbReference>
<evidence type="ECO:0000259" key="6">
    <source>
        <dbReference type="Pfam" id="PF00419"/>
    </source>
</evidence>
<keyword evidence="3 5" id="KW-0732">Signal</keyword>
<evidence type="ECO:0000313" key="8">
    <source>
        <dbReference type="Proteomes" id="UP001234811"/>
    </source>
</evidence>
<feature type="domain" description="Fimbrial-type adhesion" evidence="6">
    <location>
        <begin position="35"/>
        <end position="179"/>
    </location>
</feature>
<evidence type="ECO:0000256" key="3">
    <source>
        <dbReference type="ARBA" id="ARBA00022729"/>
    </source>
</evidence>
<sequence length="180" mass="19858">MNCRIRKTRALCLLLVSFCFVSQAISASQGEGRVNMQGAIVDTACAIATESREQIIDMKNTALVDITRGGHGKSVPFSIELVNCTLERADKKQPDWKQFQITFDGHADGEAFGIHGDISGVALRITDANGNIARPGRPLPPMEIIPGNYQLNFTLMLIENNQPLKAGSYFSSVRFKMDYY</sequence>
<dbReference type="Proteomes" id="UP001234811">
    <property type="component" value="Unassembled WGS sequence"/>
</dbReference>
<dbReference type="InterPro" id="IPR000259">
    <property type="entry name" value="Adhesion_dom_fimbrial"/>
</dbReference>
<evidence type="ECO:0000256" key="4">
    <source>
        <dbReference type="ARBA" id="ARBA00023263"/>
    </source>
</evidence>
<dbReference type="InterPro" id="IPR050263">
    <property type="entry name" value="Bact_Fimbrial_Adh_Pro"/>
</dbReference>
<reference evidence="7 8" key="1">
    <citation type="submission" date="2023-07" db="EMBL/GenBank/DDBJ databases">
        <title>Pathogens genome sequencing project 196.</title>
        <authorList>
            <person name="Cao X."/>
        </authorList>
    </citation>
    <scope>NUCLEOTIDE SEQUENCE [LARGE SCALE GENOMIC DNA]</scope>
    <source>
        <strain evidence="7 8">SM41</strain>
    </source>
</reference>
<keyword evidence="4" id="KW-0281">Fimbrium</keyword>
<proteinExistence type="inferred from homology"/>
<gene>
    <name evidence="7" type="ORF">RF091_19085</name>
</gene>
<dbReference type="PANTHER" id="PTHR33420">
    <property type="entry name" value="FIMBRIAL SUBUNIT ELFA-RELATED"/>
    <property type="match status" value="1"/>
</dbReference>
<accession>A0ABD5BLG5</accession>
<comment type="similarity">
    <text evidence="2">Belongs to the fimbrial protein family.</text>
</comment>
<dbReference type="InterPro" id="IPR008966">
    <property type="entry name" value="Adhesion_dom_sf"/>
</dbReference>
<dbReference type="AlphaFoldDB" id="A0ABD5BLG5"/>
<protein>
    <submittedName>
        <fullName evidence="7">Fimbrial protein</fullName>
    </submittedName>
</protein>
<comment type="caution">
    <text evidence="7">The sequence shown here is derived from an EMBL/GenBank/DDBJ whole genome shotgun (WGS) entry which is preliminary data.</text>
</comment>
<evidence type="ECO:0000256" key="5">
    <source>
        <dbReference type="SAM" id="SignalP"/>
    </source>
</evidence>
<comment type="subcellular location">
    <subcellularLocation>
        <location evidence="1">Fimbrium</location>
    </subcellularLocation>
</comment>
<evidence type="ECO:0000313" key="7">
    <source>
        <dbReference type="EMBL" id="MDQ9557602.1"/>
    </source>
</evidence>
<feature type="chain" id="PRO_5044883172" evidence="5">
    <location>
        <begin position="25"/>
        <end position="180"/>
    </location>
</feature>
<dbReference type="EMBL" id="JAVIPQ010000324">
    <property type="protein sequence ID" value="MDQ9557602.1"/>
    <property type="molecule type" value="Genomic_DNA"/>
</dbReference>
<name>A0ABD5BLG5_SERMA</name>
<dbReference type="InterPro" id="IPR036937">
    <property type="entry name" value="Adhesion_dom_fimbrial_sf"/>
</dbReference>
<organism evidence="7 8">
    <name type="scientific">Serratia marcescens</name>
    <dbReference type="NCBI Taxonomy" id="615"/>
    <lineage>
        <taxon>Bacteria</taxon>
        <taxon>Pseudomonadati</taxon>
        <taxon>Pseudomonadota</taxon>
        <taxon>Gammaproteobacteria</taxon>
        <taxon>Enterobacterales</taxon>
        <taxon>Yersiniaceae</taxon>
        <taxon>Serratia</taxon>
    </lineage>
</organism>
<dbReference type="Gene3D" id="2.60.40.1090">
    <property type="entry name" value="Fimbrial-type adhesion domain"/>
    <property type="match status" value="1"/>
</dbReference>
<dbReference type="RefSeq" id="WP_052133469.1">
    <property type="nucleotide sequence ID" value="NZ_CP026050.1"/>
</dbReference>